<keyword evidence="1" id="KW-0812">Transmembrane</keyword>
<sequence>MKKRIVGIIFLILVGALFVSIPFLKQLLSEKIEQKLGSNFYYSYEDISVSLLHRKIEFSSLKFAYPKDSSNLQYVGEAASFSVEGFDFMALIYSQSLDLGKIELIQPSLKTRLKQEVNQREKTDTLNLEQLNFYSFIEGGLNQLKLGELNVQSGHFDWFYGSQDSVWRMIDGIDLKIKDFTLDSIVAAENNGWFILDDFTLNVNHLMEKLPDSIHVLTADSVRMSYKDSSITMANVRMMPRFNRNELPGVLPHQQDVFTLKVSQLELNYINIDHLIYKKQLFVGEVGIDGFDLNVYRDKSLPFPHIYKPLPIPELLKLEFEMTLDSVLISNGQVAYEQQNVGAPETGIIVFDQIDAILYNLTSSEKQVDKYAHTVLNTTALLQGGGKIDLNVDFDLLDTNGGHRLIGTITDFDLSDLNQIILPLTHVKVKEGKSSQTSFNFYASTFGTEGEIEFRYDGLKVSLLDKDEYELRNEKRKWLGSLFLNTLVVRESNPKGNTLRIGTIQSERNTEKSIFNLWWEGIASGMGSTMINFKKDAKEVKIQ</sequence>
<dbReference type="RefSeq" id="WP_160634272.1">
    <property type="nucleotide sequence ID" value="NZ_WWNE01000018.1"/>
</dbReference>
<keyword evidence="1" id="KW-1133">Transmembrane helix</keyword>
<organism evidence="2 3">
    <name type="scientific">Acidiluteibacter ferrifornacis</name>
    <dbReference type="NCBI Taxonomy" id="2692424"/>
    <lineage>
        <taxon>Bacteria</taxon>
        <taxon>Pseudomonadati</taxon>
        <taxon>Bacteroidota</taxon>
        <taxon>Flavobacteriia</taxon>
        <taxon>Flavobacteriales</taxon>
        <taxon>Cryomorphaceae</taxon>
        <taxon>Acidiluteibacter</taxon>
    </lineage>
</organism>
<name>A0A6N9NN57_9FLAO</name>
<dbReference type="EMBL" id="WWNE01000018">
    <property type="protein sequence ID" value="NBG67322.1"/>
    <property type="molecule type" value="Genomic_DNA"/>
</dbReference>
<feature type="transmembrane region" description="Helical" evidence="1">
    <location>
        <begin position="5"/>
        <end position="24"/>
    </location>
</feature>
<gene>
    <name evidence="2" type="ORF">GQN54_14435</name>
</gene>
<accession>A0A6N9NN57</accession>
<proteinExistence type="predicted"/>
<comment type="caution">
    <text evidence="2">The sequence shown here is derived from an EMBL/GenBank/DDBJ whole genome shotgun (WGS) entry which is preliminary data.</text>
</comment>
<keyword evidence="1" id="KW-0472">Membrane</keyword>
<evidence type="ECO:0000313" key="2">
    <source>
        <dbReference type="EMBL" id="NBG67322.1"/>
    </source>
</evidence>
<reference evidence="2 3" key="1">
    <citation type="submission" date="2019-12" db="EMBL/GenBank/DDBJ databases">
        <authorList>
            <person name="Zhao J."/>
        </authorList>
    </citation>
    <scope>NUCLEOTIDE SEQUENCE [LARGE SCALE GENOMIC DNA]</scope>
    <source>
        <strain evidence="2 3">S-15</strain>
    </source>
</reference>
<dbReference type="AlphaFoldDB" id="A0A6N9NN57"/>
<evidence type="ECO:0000313" key="3">
    <source>
        <dbReference type="Proteomes" id="UP000470771"/>
    </source>
</evidence>
<keyword evidence="3" id="KW-1185">Reference proteome</keyword>
<evidence type="ECO:0000256" key="1">
    <source>
        <dbReference type="SAM" id="Phobius"/>
    </source>
</evidence>
<dbReference type="Proteomes" id="UP000470771">
    <property type="component" value="Unassembled WGS sequence"/>
</dbReference>
<protein>
    <submittedName>
        <fullName evidence="2">Uncharacterized protein</fullName>
    </submittedName>
</protein>